<evidence type="ECO:0000256" key="10">
    <source>
        <dbReference type="ARBA" id="ARBA00023242"/>
    </source>
</evidence>
<dbReference type="GO" id="GO:0061630">
    <property type="term" value="F:ubiquitin protein ligase activity"/>
    <property type="evidence" value="ECO:0007669"/>
    <property type="project" value="UniProtKB-EC"/>
</dbReference>
<dbReference type="FunFam" id="2.40.100.10:FF:000014">
    <property type="entry name" value="Peptidyl-prolyl cis-trans isomerase cyp65"/>
    <property type="match status" value="1"/>
</dbReference>
<reference evidence="15" key="1">
    <citation type="journal article" date="2013" name="Nature">
        <title>Pan genome of the phytoplankton Emiliania underpins its global distribution.</title>
        <authorList>
            <person name="Read B.A."/>
            <person name="Kegel J."/>
            <person name="Klute M.J."/>
            <person name="Kuo A."/>
            <person name="Lefebvre S.C."/>
            <person name="Maumus F."/>
            <person name="Mayer C."/>
            <person name="Miller J."/>
            <person name="Monier A."/>
            <person name="Salamov A."/>
            <person name="Young J."/>
            <person name="Aguilar M."/>
            <person name="Claverie J.M."/>
            <person name="Frickenhaus S."/>
            <person name="Gonzalez K."/>
            <person name="Herman E.K."/>
            <person name="Lin Y.C."/>
            <person name="Napier J."/>
            <person name="Ogata H."/>
            <person name="Sarno A.F."/>
            <person name="Shmutz J."/>
            <person name="Schroeder D."/>
            <person name="de Vargas C."/>
            <person name="Verret F."/>
            <person name="von Dassow P."/>
            <person name="Valentin K."/>
            <person name="Van de Peer Y."/>
            <person name="Wheeler G."/>
            <person name="Dacks J.B."/>
            <person name="Delwiche C.F."/>
            <person name="Dyhrman S.T."/>
            <person name="Glockner G."/>
            <person name="John U."/>
            <person name="Richards T."/>
            <person name="Worden A.Z."/>
            <person name="Zhang X."/>
            <person name="Grigoriev I.V."/>
            <person name="Allen A.E."/>
            <person name="Bidle K."/>
            <person name="Borodovsky M."/>
            <person name="Bowler C."/>
            <person name="Brownlee C."/>
            <person name="Cock J.M."/>
            <person name="Elias M."/>
            <person name="Gladyshev V.N."/>
            <person name="Groth M."/>
            <person name="Guda C."/>
            <person name="Hadaegh A."/>
            <person name="Iglesias-Rodriguez M.D."/>
            <person name="Jenkins J."/>
            <person name="Jones B.M."/>
            <person name="Lawson T."/>
            <person name="Leese F."/>
            <person name="Lindquist E."/>
            <person name="Lobanov A."/>
            <person name="Lomsadze A."/>
            <person name="Malik S.B."/>
            <person name="Marsh M.E."/>
            <person name="Mackinder L."/>
            <person name="Mock T."/>
            <person name="Mueller-Roeber B."/>
            <person name="Pagarete A."/>
            <person name="Parker M."/>
            <person name="Probert I."/>
            <person name="Quesneville H."/>
            <person name="Raines C."/>
            <person name="Rensing S.A."/>
            <person name="Riano-Pachon D.M."/>
            <person name="Richier S."/>
            <person name="Rokitta S."/>
            <person name="Shiraiwa Y."/>
            <person name="Soanes D.M."/>
            <person name="van der Giezen M."/>
            <person name="Wahlund T.M."/>
            <person name="Williams B."/>
            <person name="Wilson W."/>
            <person name="Wolfe G."/>
            <person name="Wurch L.L."/>
        </authorList>
    </citation>
    <scope>NUCLEOTIDE SEQUENCE</scope>
</reference>
<evidence type="ECO:0000256" key="2">
    <source>
        <dbReference type="ARBA" id="ARBA00000971"/>
    </source>
</evidence>
<dbReference type="CDD" id="cd16663">
    <property type="entry name" value="RING-Ubox_PPIL2"/>
    <property type="match status" value="1"/>
</dbReference>
<dbReference type="STRING" id="2903.R1DG82"/>
<comment type="catalytic activity">
    <reaction evidence="1">
        <text>S-ubiquitinyl-[E2 ubiquitin-conjugating enzyme]-L-cysteine + [acceptor protein]-L-lysine = [E2 ubiquitin-conjugating enzyme]-L-cysteine + N(6)-ubiquitinyl-[acceptor protein]-L-lysine.</text>
        <dbReference type="EC" id="2.3.2.27"/>
    </reaction>
</comment>
<dbReference type="GO" id="GO:0000209">
    <property type="term" value="P:protein polyubiquitination"/>
    <property type="evidence" value="ECO:0007669"/>
    <property type="project" value="TreeGrafter"/>
</dbReference>
<evidence type="ECO:0000256" key="11">
    <source>
        <dbReference type="SAM" id="MobiDB-lite"/>
    </source>
</evidence>
<comment type="catalytic activity">
    <reaction evidence="2">
        <text>[protein]-peptidylproline (omega=180) = [protein]-peptidylproline (omega=0)</text>
        <dbReference type="Rhea" id="RHEA:16237"/>
        <dbReference type="Rhea" id="RHEA-COMP:10747"/>
        <dbReference type="Rhea" id="RHEA-COMP:10748"/>
        <dbReference type="ChEBI" id="CHEBI:83833"/>
        <dbReference type="ChEBI" id="CHEBI:83834"/>
        <dbReference type="EC" id="5.2.1.8"/>
    </reaction>
</comment>
<dbReference type="Proteomes" id="UP000013827">
    <property type="component" value="Unassembled WGS sequence"/>
</dbReference>
<protein>
    <recommendedName>
        <fullName evidence="16">RING-type E3 ubiquitin transferase</fullName>
    </recommendedName>
</protein>
<evidence type="ECO:0000256" key="1">
    <source>
        <dbReference type="ARBA" id="ARBA00000900"/>
    </source>
</evidence>
<dbReference type="PRINTS" id="PR00153">
    <property type="entry name" value="CSAPPISMRASE"/>
</dbReference>
<dbReference type="SUPFAM" id="SSF57850">
    <property type="entry name" value="RING/U-box"/>
    <property type="match status" value="1"/>
</dbReference>
<feature type="domain" description="U-box" evidence="13">
    <location>
        <begin position="34"/>
        <end position="108"/>
    </location>
</feature>
<evidence type="ECO:0000259" key="13">
    <source>
        <dbReference type="PROSITE" id="PS51698"/>
    </source>
</evidence>
<dbReference type="GeneID" id="17259631"/>
<feature type="region of interest" description="Disordered" evidence="11">
    <location>
        <begin position="523"/>
        <end position="551"/>
    </location>
</feature>
<dbReference type="InterPro" id="IPR029000">
    <property type="entry name" value="Cyclophilin-like_dom_sf"/>
</dbReference>
<dbReference type="Pfam" id="PF04641">
    <property type="entry name" value="Rtf2"/>
    <property type="match status" value="1"/>
</dbReference>
<comment type="function">
    <text evidence="3">May catalyze the cis-trans isomerization of proline imidic peptide bonds in oligopeptides thereby assisting the folding of proteins. May also function as a chaperone, playing a role in intracellular transport of proteins. May also have a protein ubiquitin ligase activity acting as an E3 ubiquitin protein ligase or as a ubiquitin-ubiquitin ligase promoting elongation of ubiquitin chains on proteins.</text>
</comment>
<keyword evidence="15" id="KW-1185">Reference proteome</keyword>
<dbReference type="PROSITE" id="PS50072">
    <property type="entry name" value="CSA_PPIASE_2"/>
    <property type="match status" value="1"/>
</dbReference>
<reference evidence="14" key="2">
    <citation type="submission" date="2024-10" db="UniProtKB">
        <authorList>
            <consortium name="EnsemblProtists"/>
        </authorList>
    </citation>
    <scope>IDENTIFICATION</scope>
</reference>
<evidence type="ECO:0000313" key="14">
    <source>
        <dbReference type="EnsemblProtists" id="EOD13495"/>
    </source>
</evidence>
<evidence type="ECO:0000256" key="3">
    <source>
        <dbReference type="ARBA" id="ARBA00003697"/>
    </source>
</evidence>
<organism evidence="14 15">
    <name type="scientific">Emiliania huxleyi (strain CCMP1516)</name>
    <dbReference type="NCBI Taxonomy" id="280463"/>
    <lineage>
        <taxon>Eukaryota</taxon>
        <taxon>Haptista</taxon>
        <taxon>Haptophyta</taxon>
        <taxon>Prymnesiophyceae</taxon>
        <taxon>Isochrysidales</taxon>
        <taxon>Noelaerhabdaceae</taxon>
        <taxon>Emiliania</taxon>
    </lineage>
</organism>
<keyword evidence="9" id="KW-0413">Isomerase</keyword>
<dbReference type="Pfam" id="PF00160">
    <property type="entry name" value="Pro_isomerase"/>
    <property type="match status" value="1"/>
</dbReference>
<evidence type="ECO:0000256" key="5">
    <source>
        <dbReference type="ARBA" id="ARBA00007930"/>
    </source>
</evidence>
<dbReference type="eggNOG" id="KOG0883">
    <property type="taxonomic scope" value="Eukaryota"/>
</dbReference>
<dbReference type="GO" id="GO:0003755">
    <property type="term" value="F:peptidyl-prolyl cis-trans isomerase activity"/>
    <property type="evidence" value="ECO:0007669"/>
    <property type="project" value="UniProtKB-KW"/>
</dbReference>
<dbReference type="GO" id="GO:0006457">
    <property type="term" value="P:protein folding"/>
    <property type="evidence" value="ECO:0007669"/>
    <property type="project" value="InterPro"/>
</dbReference>
<comment type="subcellular location">
    <subcellularLocation>
        <location evidence="4">Nucleus</location>
    </subcellularLocation>
</comment>
<evidence type="ECO:0008006" key="16">
    <source>
        <dbReference type="Google" id="ProtNLM"/>
    </source>
</evidence>
<evidence type="ECO:0000259" key="12">
    <source>
        <dbReference type="PROSITE" id="PS50072"/>
    </source>
</evidence>
<evidence type="ECO:0000313" key="15">
    <source>
        <dbReference type="Proteomes" id="UP000013827"/>
    </source>
</evidence>
<dbReference type="PROSITE" id="PS00170">
    <property type="entry name" value="CSA_PPIASE_1"/>
    <property type="match status" value="1"/>
</dbReference>
<dbReference type="SMART" id="SM00504">
    <property type="entry name" value="Ubox"/>
    <property type="match status" value="1"/>
</dbReference>
<proteinExistence type="inferred from homology"/>
<dbReference type="SUPFAM" id="SSF50891">
    <property type="entry name" value="Cyclophilin-like"/>
    <property type="match status" value="1"/>
</dbReference>
<accession>A0A0D3IQG0</accession>
<dbReference type="HOGENOM" id="CLU_012062_7_0_1"/>
<dbReference type="KEGG" id="ehx:EMIHUDRAFT_557972"/>
<keyword evidence="8" id="KW-0697">Rotamase</keyword>
<evidence type="ECO:0000256" key="7">
    <source>
        <dbReference type="ARBA" id="ARBA00022786"/>
    </source>
</evidence>
<dbReference type="CDD" id="cd01923">
    <property type="entry name" value="cyclophilin_RING"/>
    <property type="match status" value="1"/>
</dbReference>
<dbReference type="AlphaFoldDB" id="A0A0D3IQG0"/>
<evidence type="ECO:0000256" key="4">
    <source>
        <dbReference type="ARBA" id="ARBA00004123"/>
    </source>
</evidence>
<dbReference type="PROSITE" id="PS51698">
    <property type="entry name" value="U_BOX"/>
    <property type="match status" value="1"/>
</dbReference>
<keyword evidence="7" id="KW-0833">Ubl conjugation pathway</keyword>
<dbReference type="InterPro" id="IPR044666">
    <property type="entry name" value="Cyclophilin_A-like"/>
</dbReference>
<dbReference type="FunFam" id="3.30.40.10:FF:000079">
    <property type="entry name" value="Peptidyl-prolyl cis-trans isomerase 2"/>
    <property type="match status" value="1"/>
</dbReference>
<keyword evidence="6" id="KW-0808">Transferase</keyword>
<dbReference type="Gene3D" id="3.30.40.10">
    <property type="entry name" value="Zinc/RING finger domain, C3HC4 (zinc finger)"/>
    <property type="match status" value="1"/>
</dbReference>
<evidence type="ECO:0000256" key="9">
    <source>
        <dbReference type="ARBA" id="ARBA00023235"/>
    </source>
</evidence>
<dbReference type="GO" id="GO:0071013">
    <property type="term" value="C:catalytic step 2 spliceosome"/>
    <property type="evidence" value="ECO:0007669"/>
    <property type="project" value="TreeGrafter"/>
</dbReference>
<evidence type="ECO:0000256" key="8">
    <source>
        <dbReference type="ARBA" id="ARBA00023110"/>
    </source>
</evidence>
<dbReference type="InterPro" id="IPR003613">
    <property type="entry name" value="Ubox_domain"/>
</dbReference>
<dbReference type="PANTHER" id="PTHR45625:SF1">
    <property type="entry name" value="RING-TYPE E3 UBIQUITIN-PROTEIN LIGASE PPIL2"/>
    <property type="match status" value="1"/>
</dbReference>
<dbReference type="RefSeq" id="XP_005765924.1">
    <property type="nucleotide sequence ID" value="XM_005765867.1"/>
</dbReference>
<dbReference type="InterPro" id="IPR013083">
    <property type="entry name" value="Znf_RING/FYVE/PHD"/>
</dbReference>
<evidence type="ECO:0000256" key="6">
    <source>
        <dbReference type="ARBA" id="ARBA00022679"/>
    </source>
</evidence>
<dbReference type="PANTHER" id="PTHR45625">
    <property type="entry name" value="PEPTIDYL-PROLYL CIS-TRANS ISOMERASE-RELATED"/>
    <property type="match status" value="1"/>
</dbReference>
<dbReference type="InterPro" id="IPR002130">
    <property type="entry name" value="Cyclophilin-type_PPIase_dom"/>
</dbReference>
<dbReference type="Gene3D" id="2.40.100.10">
    <property type="entry name" value="Cyclophilin-like"/>
    <property type="match status" value="1"/>
</dbReference>
<dbReference type="InterPro" id="IPR026951">
    <property type="entry name" value="PPIL2_U-box_dom"/>
</dbReference>
<name>A0A0D3IQG0_EMIH1</name>
<comment type="similarity">
    <text evidence="5">Belongs to the cyclophilin-type PPIase family. PPIL2 subfamily.</text>
</comment>
<dbReference type="EnsemblProtists" id="EOD13495">
    <property type="protein sequence ID" value="EOD13495"/>
    <property type="gene ID" value="EMIHUDRAFT_557972"/>
</dbReference>
<keyword evidence="10" id="KW-0539">Nucleus</keyword>
<feature type="domain" description="PPIase cyclophilin-type" evidence="12">
    <location>
        <begin position="310"/>
        <end position="453"/>
    </location>
</feature>
<sequence>MGKKQHSKDQLYITQTEWKKDWGGAKSNKHIPYKVLPFDCCAISLRPFEGSPMCTADGVVFDLLNIVPYLKKYRRHPVTGGPLAASDLIKLNFHKNSEGKYHCPVMFKVFNQHTHIVAIRQTGNVFSHEAVKELNLKARSMRDLIDGTPFGKSDIITIQDPSDGSAREIGHFSHVVEGLDVDHKAGAGVRHNDATARILGKLSSTAAEAAAASAAAASTALTKATGKAPAEGAPSSSRLEPASKFAKPAAASAAPRWLQTTGEHSAGFTSTALTPVTSNAIAELSEAEASRQRYAFLKKKKYAQLQTSHGALNLELHADSVPMTCENFLGLAEKGYYDGLAFHRLLRNFMVQGGDPTGSGSGGVSLWGKPFRDEISNKLRHEGRGVVSMANSGPDSNGSQFFITFKSAAHLDGKHTVFGRVVGGFDALTRIEAVKTDKEDRPTQAVSISGVNVLVNPFDNLDAEMAEAHEREADPAAAAAEEKAKRAAEDAQAWYNGPVERPKQLREGVGKYIAAEHLRYGAPAAPPAEGQAAPPKKKLKGSGGFSDFSAW</sequence>
<dbReference type="InterPro" id="IPR020892">
    <property type="entry name" value="Cyclophilin-type_PPIase_CS"/>
</dbReference>
<dbReference type="PaxDb" id="2903-EOD13495"/>